<dbReference type="RefSeq" id="WP_229683834.1">
    <property type="nucleotide sequence ID" value="NZ_BMMW01000002.1"/>
</dbReference>
<proteinExistence type="predicted"/>
<evidence type="ECO:0000313" key="3">
    <source>
        <dbReference type="Proteomes" id="UP000612956"/>
    </source>
</evidence>
<dbReference type="AlphaFoldDB" id="A0A917V7U1"/>
<keyword evidence="1" id="KW-0812">Transmembrane</keyword>
<evidence type="ECO:0000313" key="2">
    <source>
        <dbReference type="EMBL" id="GGK47373.1"/>
    </source>
</evidence>
<accession>A0A917V7U1</accession>
<evidence type="ECO:0000256" key="1">
    <source>
        <dbReference type="SAM" id="Phobius"/>
    </source>
</evidence>
<organism evidence="2 3">
    <name type="scientific">Nocardia camponoti</name>
    <dbReference type="NCBI Taxonomy" id="1616106"/>
    <lineage>
        <taxon>Bacteria</taxon>
        <taxon>Bacillati</taxon>
        <taxon>Actinomycetota</taxon>
        <taxon>Actinomycetes</taxon>
        <taxon>Mycobacteriales</taxon>
        <taxon>Nocardiaceae</taxon>
        <taxon>Nocardia</taxon>
    </lineage>
</organism>
<feature type="transmembrane region" description="Helical" evidence="1">
    <location>
        <begin position="43"/>
        <end position="60"/>
    </location>
</feature>
<keyword evidence="1" id="KW-1133">Transmembrane helix</keyword>
<dbReference type="Proteomes" id="UP000612956">
    <property type="component" value="Unassembled WGS sequence"/>
</dbReference>
<comment type="caution">
    <text evidence="2">The sequence shown here is derived from an EMBL/GenBank/DDBJ whole genome shotgun (WGS) entry which is preliminary data.</text>
</comment>
<sequence>MTGVIRGFSGVLAGGVIVLMCVVIGASMLGTDRGFPGPGTTSLTWHVGAAIVVVVAQLAADRARGGAVVGWATVVCGVAGLLLWTQWWS</sequence>
<protein>
    <submittedName>
        <fullName evidence="2">Uncharacterized protein</fullName>
    </submittedName>
</protein>
<feature type="transmembrane region" description="Helical" evidence="1">
    <location>
        <begin position="67"/>
        <end position="87"/>
    </location>
</feature>
<reference evidence="2" key="1">
    <citation type="journal article" date="2014" name="Int. J. Syst. Evol. Microbiol.">
        <title>Complete genome sequence of Corynebacterium casei LMG S-19264T (=DSM 44701T), isolated from a smear-ripened cheese.</title>
        <authorList>
            <consortium name="US DOE Joint Genome Institute (JGI-PGF)"/>
            <person name="Walter F."/>
            <person name="Albersmeier A."/>
            <person name="Kalinowski J."/>
            <person name="Ruckert C."/>
        </authorList>
    </citation>
    <scope>NUCLEOTIDE SEQUENCE</scope>
    <source>
        <strain evidence="2">CGMCC 4.7278</strain>
    </source>
</reference>
<dbReference type="EMBL" id="BMMW01000002">
    <property type="protein sequence ID" value="GGK47373.1"/>
    <property type="molecule type" value="Genomic_DNA"/>
</dbReference>
<reference evidence="2" key="2">
    <citation type="submission" date="2020-09" db="EMBL/GenBank/DDBJ databases">
        <authorList>
            <person name="Sun Q."/>
            <person name="Zhou Y."/>
        </authorList>
    </citation>
    <scope>NUCLEOTIDE SEQUENCE</scope>
    <source>
        <strain evidence="2">CGMCC 4.7278</strain>
    </source>
</reference>
<name>A0A917V7U1_9NOCA</name>
<keyword evidence="3" id="KW-1185">Reference proteome</keyword>
<gene>
    <name evidence="2" type="ORF">GCM10011591_18340</name>
</gene>
<keyword evidence="1" id="KW-0472">Membrane</keyword>
<feature type="transmembrane region" description="Helical" evidence="1">
    <location>
        <begin position="12"/>
        <end position="31"/>
    </location>
</feature>